<comment type="caution">
    <text evidence="1">The sequence shown here is derived from an EMBL/GenBank/DDBJ whole genome shotgun (WGS) entry which is preliminary data.</text>
</comment>
<accession>A0A7X5KNG7</accession>
<dbReference type="Proteomes" id="UP000461585">
    <property type="component" value="Unassembled WGS sequence"/>
</dbReference>
<sequence>MEFAFEHTTNLGPGINPAAIHLPDNSIYLFAVEDGRLLAKKWAPDPGDVPWGTPDFDAGQIATRDKSLSLYRMKNVPRVGMFGAWHQEAVMDSDKLITPERQRFAIWDALNDISNYLDGADIRLDLDNIVASASLTFKNPHQYLSGEDNTRMVPGNKIELFFSAGDSADYPMGVFCVDRVDMSVAQETVTVDCRNISGKVMKDQKVDGSYAYPKDVYAYVVEALLTNAGITDYQVQEPADPGTAWQAGMTFDPSTDYLTALTDLLTISLNWVARETMGGQIVVGSTATYQPLIDMASKYTFARGADLISRQVTRDDADVYSKVCYQSKDTTTEATLRAYTNVTHFYEWALAPHKTLYITAPDDTDLTELQDLADDLAARMAYAGTVEQFAGPFRPHLLPGDEAEIVGETETRLLGTITTVEHRMGAQGFYTSFTVDSAGVLHRPQLRDLIDKVDKRPQTGKRLY</sequence>
<evidence type="ECO:0000313" key="1">
    <source>
        <dbReference type="EMBL" id="NDL68009.1"/>
    </source>
</evidence>
<gene>
    <name evidence="1" type="ORF">GXN74_09685</name>
</gene>
<dbReference type="RefSeq" id="WP_162370734.1">
    <property type="nucleotide sequence ID" value="NZ_JAAEEH010000025.1"/>
</dbReference>
<protein>
    <submittedName>
        <fullName evidence="1">Uncharacterized protein</fullName>
    </submittedName>
</protein>
<dbReference type="EMBL" id="JAAEEH010000025">
    <property type="protein sequence ID" value="NDL68009.1"/>
    <property type="molecule type" value="Genomic_DNA"/>
</dbReference>
<dbReference type="AlphaFoldDB" id="A0A7X5KNG7"/>
<name>A0A7X5KNG7_9FIRM</name>
<reference evidence="1 2" key="1">
    <citation type="submission" date="2020-01" db="EMBL/GenBank/DDBJ databases">
        <title>Anaeroalcalibacter tamaniensis gen. nov., sp. nov., moderately halophilic strictly anaerobic fermenter bacterium from mud volcano of Taman peninsula.</title>
        <authorList>
            <person name="Frolova A."/>
            <person name="Merkel A.Y."/>
            <person name="Slobodkin A.I."/>
        </authorList>
    </citation>
    <scope>NUCLEOTIDE SEQUENCE [LARGE SCALE GENOMIC DNA]</scope>
    <source>
        <strain evidence="1 2">F-3ap</strain>
    </source>
</reference>
<evidence type="ECO:0000313" key="2">
    <source>
        <dbReference type="Proteomes" id="UP000461585"/>
    </source>
</evidence>
<proteinExistence type="predicted"/>
<organism evidence="1 2">
    <name type="scientific">Anaerotalea alkaliphila</name>
    <dbReference type="NCBI Taxonomy" id="2662126"/>
    <lineage>
        <taxon>Bacteria</taxon>
        <taxon>Bacillati</taxon>
        <taxon>Bacillota</taxon>
        <taxon>Clostridia</taxon>
        <taxon>Eubacteriales</taxon>
        <taxon>Anaerotalea</taxon>
    </lineage>
</organism>
<keyword evidence="2" id="KW-1185">Reference proteome</keyword>